<organism evidence="6 7">
    <name type="scientific">Microbacterium sediminicola</name>
    <dbReference type="NCBI Taxonomy" id="415210"/>
    <lineage>
        <taxon>Bacteria</taxon>
        <taxon>Bacillati</taxon>
        <taxon>Actinomycetota</taxon>
        <taxon>Actinomycetes</taxon>
        <taxon>Micrococcales</taxon>
        <taxon>Microbacteriaceae</taxon>
        <taxon>Microbacterium</taxon>
    </lineage>
</organism>
<keyword evidence="7" id="KW-1185">Reference proteome</keyword>
<evidence type="ECO:0000259" key="5">
    <source>
        <dbReference type="Pfam" id="PF00296"/>
    </source>
</evidence>
<evidence type="ECO:0000256" key="1">
    <source>
        <dbReference type="ARBA" id="ARBA00010426"/>
    </source>
</evidence>
<dbReference type="InterPro" id="IPR050766">
    <property type="entry name" value="Bact_Lucif_Oxidored"/>
</dbReference>
<dbReference type="PANTHER" id="PTHR30137">
    <property type="entry name" value="LUCIFERASE-LIKE MONOOXYGENASE"/>
    <property type="match status" value="1"/>
</dbReference>
<evidence type="ECO:0000256" key="4">
    <source>
        <dbReference type="ARBA" id="ARBA00023033"/>
    </source>
</evidence>
<comment type="caution">
    <text evidence="6">The sequence shown here is derived from an EMBL/GenBank/DDBJ whole genome shotgun (WGS) entry which is preliminary data.</text>
</comment>
<dbReference type="PANTHER" id="PTHR30137:SF16">
    <property type="entry name" value="BLL0895 PROTEIN"/>
    <property type="match status" value="1"/>
</dbReference>
<protein>
    <submittedName>
        <fullName evidence="6">LLM class flavin-dependent oxidoreductase</fullName>
    </submittedName>
</protein>
<accession>A0ABP4TH96</accession>
<dbReference type="RefSeq" id="WP_344067853.1">
    <property type="nucleotide sequence ID" value="NZ_BAAAPL010000001.1"/>
</dbReference>
<evidence type="ECO:0000313" key="6">
    <source>
        <dbReference type="EMBL" id="GAA1688145.1"/>
    </source>
</evidence>
<keyword evidence="2" id="KW-0285">Flavoprotein</keyword>
<dbReference type="Proteomes" id="UP001501690">
    <property type="component" value="Unassembled WGS sequence"/>
</dbReference>
<dbReference type="InterPro" id="IPR011251">
    <property type="entry name" value="Luciferase-like_dom"/>
</dbReference>
<evidence type="ECO:0000313" key="7">
    <source>
        <dbReference type="Proteomes" id="UP001501690"/>
    </source>
</evidence>
<proteinExistence type="inferred from homology"/>
<dbReference type="EMBL" id="BAAAPL010000001">
    <property type="protein sequence ID" value="GAA1688145.1"/>
    <property type="molecule type" value="Genomic_DNA"/>
</dbReference>
<keyword evidence="4" id="KW-0503">Monooxygenase</keyword>
<sequence length="369" mass="40793">MSTTDTAIGRLRLGLFCAPFRMPENTLADAHEWDLQVLKWADALGFDEAWIGEHYTLGWEPLPAPDLLIAAALRETEHIRLGPAAHLLPYHHPAELAARIAWLDNVARGRYMVAFGAGSYRTDQELFGSSGPHDNAERTREAQEIMLGLWRSWARREPFEFTGRFWSVGSPDYDPLVAGPHLAPYSGNHPEVAVVGASPSSASLRRAGGQGFIPLTVVHSPDYAAKHWDVYQEGALEAGRPADRAVWRVCHPLFVADSDELAWERSMGGAMGRTYRDWILPHAASRGTLPHFAPEIAATGEVTLERLAEKWLVGSPDTVADGILRLYRHTGGFGVLLVSAYDYSADPEAYRRSLELLATEVIPRVEAQL</sequence>
<name>A0ABP4TH96_9MICO</name>
<dbReference type="Pfam" id="PF00296">
    <property type="entry name" value="Bac_luciferase"/>
    <property type="match status" value="1"/>
</dbReference>
<dbReference type="SUPFAM" id="SSF51679">
    <property type="entry name" value="Bacterial luciferase-like"/>
    <property type="match status" value="1"/>
</dbReference>
<comment type="similarity">
    <text evidence="1">Belongs to the bacterial luciferase oxidoreductase family.</text>
</comment>
<gene>
    <name evidence="6" type="ORF">GCM10009808_01400</name>
</gene>
<evidence type="ECO:0000256" key="3">
    <source>
        <dbReference type="ARBA" id="ARBA00023002"/>
    </source>
</evidence>
<feature type="domain" description="Luciferase-like" evidence="5">
    <location>
        <begin position="35"/>
        <end position="331"/>
    </location>
</feature>
<dbReference type="Gene3D" id="3.20.20.30">
    <property type="entry name" value="Luciferase-like domain"/>
    <property type="match status" value="1"/>
</dbReference>
<evidence type="ECO:0000256" key="2">
    <source>
        <dbReference type="ARBA" id="ARBA00022630"/>
    </source>
</evidence>
<reference evidence="7" key="1">
    <citation type="journal article" date="2019" name="Int. J. Syst. Evol. Microbiol.">
        <title>The Global Catalogue of Microorganisms (GCM) 10K type strain sequencing project: providing services to taxonomists for standard genome sequencing and annotation.</title>
        <authorList>
            <consortium name="The Broad Institute Genomics Platform"/>
            <consortium name="The Broad Institute Genome Sequencing Center for Infectious Disease"/>
            <person name="Wu L."/>
            <person name="Ma J."/>
        </authorList>
    </citation>
    <scope>NUCLEOTIDE SEQUENCE [LARGE SCALE GENOMIC DNA]</scope>
    <source>
        <strain evidence="7">JCM 15577</strain>
    </source>
</reference>
<keyword evidence="3" id="KW-0560">Oxidoreductase</keyword>
<dbReference type="InterPro" id="IPR036661">
    <property type="entry name" value="Luciferase-like_sf"/>
</dbReference>